<comment type="subcellular location">
    <subcellularLocation>
        <location evidence="2 10">Cytoplasm</location>
    </subcellularLocation>
</comment>
<keyword evidence="9 10" id="KW-0119">Carbohydrate metabolism</keyword>
<dbReference type="InterPro" id="IPR005850">
    <property type="entry name" value="GalP_Utransf_C"/>
</dbReference>
<feature type="domain" description="Galactose-1-phosphate uridyl transferase N-terminal" evidence="11">
    <location>
        <begin position="28"/>
        <end position="237"/>
    </location>
</feature>
<dbReference type="InterPro" id="IPR000766">
    <property type="entry name" value="GalP_uridyl_Trfase_II"/>
</dbReference>
<dbReference type="PANTHER" id="PTHR39191">
    <property type="entry name" value="GALACTOSE-1-PHOSPHATE URIDYLYLTRANSFERASE"/>
    <property type="match status" value="1"/>
</dbReference>
<dbReference type="PANTHER" id="PTHR39191:SF1">
    <property type="entry name" value="DUF4922 DOMAIN-CONTAINING PROTEIN"/>
    <property type="match status" value="1"/>
</dbReference>
<keyword evidence="8 10" id="KW-0299">Galactose metabolism</keyword>
<evidence type="ECO:0000259" key="12">
    <source>
        <dbReference type="Pfam" id="PF02744"/>
    </source>
</evidence>
<evidence type="ECO:0000256" key="6">
    <source>
        <dbReference type="ARBA" id="ARBA00022679"/>
    </source>
</evidence>
<comment type="catalytic activity">
    <reaction evidence="1 10">
        <text>alpha-D-galactose 1-phosphate + UDP-alpha-D-glucose = alpha-D-glucose 1-phosphate + UDP-alpha-D-galactose</text>
        <dbReference type="Rhea" id="RHEA:13989"/>
        <dbReference type="ChEBI" id="CHEBI:58336"/>
        <dbReference type="ChEBI" id="CHEBI:58601"/>
        <dbReference type="ChEBI" id="CHEBI:58885"/>
        <dbReference type="ChEBI" id="CHEBI:66914"/>
        <dbReference type="EC" id="2.7.7.12"/>
    </reaction>
</comment>
<evidence type="ECO:0000256" key="3">
    <source>
        <dbReference type="ARBA" id="ARBA00004947"/>
    </source>
</evidence>
<dbReference type="InterPro" id="IPR023425">
    <property type="entry name" value="GalP_uridyl_Trfase_II_CS"/>
</dbReference>
<keyword evidence="14" id="KW-1185">Reference proteome</keyword>
<evidence type="ECO:0000256" key="2">
    <source>
        <dbReference type="ARBA" id="ARBA00004496"/>
    </source>
</evidence>
<name>A0ABT9XR54_9BACI</name>
<dbReference type="NCBIfam" id="NF003629">
    <property type="entry name" value="PRK05270.1-2"/>
    <property type="match status" value="1"/>
</dbReference>
<dbReference type="EC" id="2.7.7.12" evidence="10"/>
<evidence type="ECO:0000256" key="7">
    <source>
        <dbReference type="ARBA" id="ARBA00022695"/>
    </source>
</evidence>
<dbReference type="Pfam" id="PF02744">
    <property type="entry name" value="GalP_UDP_tr_C"/>
    <property type="match status" value="1"/>
</dbReference>
<comment type="pathway">
    <text evidence="3 10">Carbohydrate metabolism; galactose metabolism.</text>
</comment>
<organism evidence="13 14">
    <name type="scientific">Neobacillus ginsengisoli</name>
    <dbReference type="NCBI Taxonomy" id="904295"/>
    <lineage>
        <taxon>Bacteria</taxon>
        <taxon>Bacillati</taxon>
        <taxon>Bacillota</taxon>
        <taxon>Bacilli</taxon>
        <taxon>Bacillales</taxon>
        <taxon>Bacillaceae</taxon>
        <taxon>Neobacillus</taxon>
    </lineage>
</organism>
<keyword evidence="7 10" id="KW-0548">Nucleotidyltransferase</keyword>
<sequence length="511" mass="59600">MNMPTNIYEQIERLLQFGLRKKLFSKYDIDFVRNALLDVLGLEEWESCVVPDEYLDFPISILEEILDWAAENGRIEENSTTYRDLFDTKLMGCLLSRPSEVIRNFYQAYESLGAEAATKKFYQLSQEIHYIRTDRIAKNEHWSVPTEYGDIEITINLSKPEKDPKEIAAERMLKQSSYPECLLCKDNVGYSGRMNHPARQNLRVIPLELSKEQWFFQFSPYVYYNEHAIIFKDKHEPMKISKQTIKRILEFTEKFPHYFLGSNADLPIVGGSILSHDHFQGGSHDFPMAKAEMEMTFQFSQYPNVKAGIIKWPLSVIRLQGLNRYELAELGGYILQQWKMYSDERVDIQAFTGDIPHNTITPIARRNGSLYELDLVLRNNRTNEEYPLGIFHPHQEVHHIKKENIGLIEVMGLAVLPGRLQEELKTLADSLVKNESYEKMKQNQTIIKHLTWATSIKEKYPELNSENVSEIFKQEVGLTFTTVLEHAGVFKRDRTGIRAFKEFMNFVSRKI</sequence>
<dbReference type="Proteomes" id="UP001224122">
    <property type="component" value="Unassembled WGS sequence"/>
</dbReference>
<comment type="similarity">
    <text evidence="4 10">Belongs to the galactose-1-phosphate uridylyltransferase type 2 family.</text>
</comment>
<evidence type="ECO:0000256" key="4">
    <source>
        <dbReference type="ARBA" id="ARBA00008706"/>
    </source>
</evidence>
<dbReference type="PROSITE" id="PS01163">
    <property type="entry name" value="GAL_P_UDP_TRANSF_II"/>
    <property type="match status" value="1"/>
</dbReference>
<dbReference type="GO" id="GO:0008108">
    <property type="term" value="F:UDP-glucose:hexose-1-phosphate uridylyltransferase activity"/>
    <property type="evidence" value="ECO:0007669"/>
    <property type="project" value="UniProtKB-EC"/>
</dbReference>
<protein>
    <recommendedName>
        <fullName evidence="10">Galactose-1-phosphate uridylyltransferase</fullName>
        <shortName evidence="10">Gal-1-P uridylyltransferase</shortName>
        <ecNumber evidence="10">2.7.7.12</ecNumber>
    </recommendedName>
    <alternativeName>
        <fullName evidence="10">UDP-glucose--hexose-1-phosphate uridylyltransferase</fullName>
    </alternativeName>
</protein>
<feature type="domain" description="Galactose-1-phosphate uridyl transferase C-terminal" evidence="12">
    <location>
        <begin position="253"/>
        <end position="434"/>
    </location>
</feature>
<dbReference type="EMBL" id="JAUSTW010000002">
    <property type="protein sequence ID" value="MDQ0198009.1"/>
    <property type="molecule type" value="Genomic_DNA"/>
</dbReference>
<proteinExistence type="inferred from homology"/>
<dbReference type="HAMAP" id="MF_00571">
    <property type="entry name" value="GalP_UDP_trans"/>
    <property type="match status" value="1"/>
</dbReference>
<dbReference type="PIRSF" id="PIRSF006005">
    <property type="entry name" value="GalT_BS"/>
    <property type="match status" value="1"/>
</dbReference>
<evidence type="ECO:0000313" key="13">
    <source>
        <dbReference type="EMBL" id="MDQ0198009.1"/>
    </source>
</evidence>
<reference evidence="13 14" key="1">
    <citation type="submission" date="2023-07" db="EMBL/GenBank/DDBJ databases">
        <title>Genomic Encyclopedia of Type Strains, Phase IV (KMG-IV): sequencing the most valuable type-strain genomes for metagenomic binning, comparative biology and taxonomic classification.</title>
        <authorList>
            <person name="Goeker M."/>
        </authorList>
    </citation>
    <scope>NUCLEOTIDE SEQUENCE [LARGE SCALE GENOMIC DNA]</scope>
    <source>
        <strain evidence="13 14">DSM 27594</strain>
    </source>
</reference>
<evidence type="ECO:0000259" key="11">
    <source>
        <dbReference type="Pfam" id="PF01087"/>
    </source>
</evidence>
<dbReference type="Pfam" id="PF01087">
    <property type="entry name" value="GalP_UDP_transf"/>
    <property type="match status" value="1"/>
</dbReference>
<gene>
    <name evidence="10" type="primary">galT</name>
    <name evidence="13" type="ORF">J2S10_001150</name>
</gene>
<dbReference type="NCBIfam" id="TIGR01239">
    <property type="entry name" value="galT_2"/>
    <property type="match status" value="1"/>
</dbReference>
<evidence type="ECO:0000256" key="8">
    <source>
        <dbReference type="ARBA" id="ARBA00023144"/>
    </source>
</evidence>
<evidence type="ECO:0000256" key="5">
    <source>
        <dbReference type="ARBA" id="ARBA00022490"/>
    </source>
</evidence>
<accession>A0ABT9XR54</accession>
<comment type="caution">
    <text evidence="13">The sequence shown here is derived from an EMBL/GenBank/DDBJ whole genome shotgun (WGS) entry which is preliminary data.</text>
</comment>
<keyword evidence="5 10" id="KW-0963">Cytoplasm</keyword>
<evidence type="ECO:0000256" key="1">
    <source>
        <dbReference type="ARBA" id="ARBA00001107"/>
    </source>
</evidence>
<evidence type="ECO:0000256" key="9">
    <source>
        <dbReference type="ARBA" id="ARBA00023277"/>
    </source>
</evidence>
<keyword evidence="6 10" id="KW-0808">Transferase</keyword>
<evidence type="ECO:0000256" key="10">
    <source>
        <dbReference type="HAMAP-Rule" id="MF_00571"/>
    </source>
</evidence>
<dbReference type="InterPro" id="IPR005849">
    <property type="entry name" value="GalP_Utransf_N"/>
</dbReference>
<evidence type="ECO:0000313" key="14">
    <source>
        <dbReference type="Proteomes" id="UP001224122"/>
    </source>
</evidence>